<organism evidence="2 3">
    <name type="scientific">Gluconobacter cerinus</name>
    <dbReference type="NCBI Taxonomy" id="38307"/>
    <lineage>
        <taxon>Bacteria</taxon>
        <taxon>Pseudomonadati</taxon>
        <taxon>Pseudomonadota</taxon>
        <taxon>Alphaproteobacteria</taxon>
        <taxon>Acetobacterales</taxon>
        <taxon>Acetobacteraceae</taxon>
        <taxon>Gluconobacter</taxon>
    </lineage>
</organism>
<dbReference type="AlphaFoldDB" id="A0A1B6VHF0"/>
<dbReference type="Gene3D" id="2.160.20.20">
    <property type="match status" value="1"/>
</dbReference>
<dbReference type="InterPro" id="IPR012332">
    <property type="entry name" value="Autotransporter_pectin_lyase_C"/>
</dbReference>
<evidence type="ECO:0000313" key="2">
    <source>
        <dbReference type="EMBL" id="OAJ66649.1"/>
    </source>
</evidence>
<feature type="domain" description="Hedgehog/Intein (Hint)" evidence="1">
    <location>
        <begin position="234"/>
        <end position="371"/>
    </location>
</feature>
<reference evidence="2 3" key="1">
    <citation type="submission" date="2016-03" db="EMBL/GenBank/DDBJ databases">
        <title>Draft genome sequence of Gluconobacter cerinus strain CECT 9110.</title>
        <authorList>
            <person name="Sainz F."/>
            <person name="Mas A."/>
            <person name="Torija M.J."/>
        </authorList>
    </citation>
    <scope>NUCLEOTIDE SEQUENCE [LARGE SCALE GENOMIC DNA]</scope>
    <source>
        <strain evidence="2 3">CECT 9110</strain>
    </source>
</reference>
<dbReference type="InterPro" id="IPR036844">
    <property type="entry name" value="Hint_dom_sf"/>
</dbReference>
<accession>A0A1B6VHF0</accession>
<evidence type="ECO:0000259" key="1">
    <source>
        <dbReference type="Pfam" id="PF13403"/>
    </source>
</evidence>
<protein>
    <submittedName>
        <fullName evidence="2">Adhesin/invasin tiba translocator</fullName>
    </submittedName>
</protein>
<sequence>MTTTVSSGSSTTVSGTTQSGFVVRGGGTLNVSGGGKASSIAVSSGGVVNVKSGSASGIVLSSGGAKYAANGARLYTYSGATVTGVTVFSGAEINNRGGVLSNVTVSSGGFAQEFGNSYGPSKDYYTTVANGGEFSVQAGASSISATVSSGGIYTVHSGAIISGLDITSGSLLTFADFKAGSSMSASVSGSTLNVYSAGKLVQSVGLDTTAYNGHTFDVSASSGQYDSGGIRVTVCYLSNTMILTPDGEKAVETLQIGDLVMVKRNGKLQPEPIRWVGRHFVDVKASADPDKWPVCIKANALADNVPHKDLRITSEHCLHLNDLMVPARMLVNGRSITTDKSESFFEIFHVELETHGVLIADGAEAESYLDTGNRTSFEQTGDVVRLNNQTWVSDAAAPLGVNREQVEPLYTALLERATKLDIGEASRPAEQTDDHDLHLVTTDNTVIYPSRTMQGSVLFQIQPGVTSVRLVSRSSRPADVIGPFVDDRRNLGVLVGQIKLWDSTICHSITSHLSASENAGWYAETNGDARWTNGNALVSLGNRNADAIGMLEVQVLNAGPYLLESKENSALQLAFG</sequence>
<dbReference type="SUPFAM" id="SSF51294">
    <property type="entry name" value="Hedgehog/intein (Hint) domain"/>
    <property type="match status" value="1"/>
</dbReference>
<evidence type="ECO:0000313" key="3">
    <source>
        <dbReference type="Proteomes" id="UP000077786"/>
    </source>
</evidence>
<dbReference type="PATRIC" id="fig|38307.3.peg.2904"/>
<dbReference type="InterPro" id="IPR028992">
    <property type="entry name" value="Hedgehog/Intein_dom"/>
</dbReference>
<proteinExistence type="predicted"/>
<dbReference type="EMBL" id="LUTU01000014">
    <property type="protein sequence ID" value="OAJ66649.1"/>
    <property type="molecule type" value="Genomic_DNA"/>
</dbReference>
<dbReference type="Pfam" id="PF13403">
    <property type="entry name" value="Hint_2"/>
    <property type="match status" value="1"/>
</dbReference>
<gene>
    <name evidence="2" type="ORF">A0123_02782</name>
</gene>
<dbReference type="RefSeq" id="WP_064275250.1">
    <property type="nucleotide sequence ID" value="NZ_LUTU01000014.1"/>
</dbReference>
<dbReference type="OrthoDB" id="7284755at2"/>
<name>A0A1B6VHF0_9PROT</name>
<dbReference type="Proteomes" id="UP000077786">
    <property type="component" value="Unassembled WGS sequence"/>
</dbReference>
<comment type="caution">
    <text evidence="2">The sequence shown here is derived from an EMBL/GenBank/DDBJ whole genome shotgun (WGS) entry which is preliminary data.</text>
</comment>